<comment type="caution">
    <text evidence="2">The sequence shown here is derived from an EMBL/GenBank/DDBJ whole genome shotgun (WGS) entry which is preliminary data.</text>
</comment>
<dbReference type="Proteomes" id="UP001620645">
    <property type="component" value="Unassembled WGS sequence"/>
</dbReference>
<proteinExistence type="predicted"/>
<sequence length="179" mass="19463">MKRNRPTEGGKTKTDGRTEDTDQSGGGAHFGNKSRPITETKVTFLAYLINAPPPLAKRNFCGCGADFVDDRRWSSSSRRKTTSSDGIEEQEKQEEEREEESLGAPSQKCFTPPPARPIRLEEKPPPPGFIPSPVTVAAPPLAGAAAGQMLRWFRETIHSPIPDNKTGFPAAADRGGDVF</sequence>
<dbReference type="AlphaFoldDB" id="A0ABD2IZF7"/>
<feature type="region of interest" description="Disordered" evidence="1">
    <location>
        <begin position="67"/>
        <end position="134"/>
    </location>
</feature>
<feature type="region of interest" description="Disordered" evidence="1">
    <location>
        <begin position="159"/>
        <end position="179"/>
    </location>
</feature>
<evidence type="ECO:0000256" key="1">
    <source>
        <dbReference type="SAM" id="MobiDB-lite"/>
    </source>
</evidence>
<organism evidence="2 3">
    <name type="scientific">Heterodera schachtii</name>
    <name type="common">Sugarbeet cyst nematode worm</name>
    <name type="synonym">Tylenchus schachtii</name>
    <dbReference type="NCBI Taxonomy" id="97005"/>
    <lineage>
        <taxon>Eukaryota</taxon>
        <taxon>Metazoa</taxon>
        <taxon>Ecdysozoa</taxon>
        <taxon>Nematoda</taxon>
        <taxon>Chromadorea</taxon>
        <taxon>Rhabditida</taxon>
        <taxon>Tylenchina</taxon>
        <taxon>Tylenchomorpha</taxon>
        <taxon>Tylenchoidea</taxon>
        <taxon>Heteroderidae</taxon>
        <taxon>Heteroderinae</taxon>
        <taxon>Heterodera</taxon>
    </lineage>
</organism>
<accession>A0ABD2IZF7</accession>
<gene>
    <name evidence="2" type="ORF">niasHS_010328</name>
</gene>
<protein>
    <submittedName>
        <fullName evidence="2">Uncharacterized protein</fullName>
    </submittedName>
</protein>
<evidence type="ECO:0000313" key="3">
    <source>
        <dbReference type="Proteomes" id="UP001620645"/>
    </source>
</evidence>
<feature type="compositionally biased region" description="Basic and acidic residues" evidence="1">
    <location>
        <begin position="1"/>
        <end position="20"/>
    </location>
</feature>
<evidence type="ECO:0000313" key="2">
    <source>
        <dbReference type="EMBL" id="KAL3085259.1"/>
    </source>
</evidence>
<feature type="compositionally biased region" description="Acidic residues" evidence="1">
    <location>
        <begin position="86"/>
        <end position="101"/>
    </location>
</feature>
<keyword evidence="3" id="KW-1185">Reference proteome</keyword>
<reference evidence="2 3" key="1">
    <citation type="submission" date="2024-10" db="EMBL/GenBank/DDBJ databases">
        <authorList>
            <person name="Kim D."/>
        </authorList>
    </citation>
    <scope>NUCLEOTIDE SEQUENCE [LARGE SCALE GENOMIC DNA]</scope>
    <source>
        <strain evidence="2">Taebaek</strain>
    </source>
</reference>
<feature type="region of interest" description="Disordered" evidence="1">
    <location>
        <begin position="1"/>
        <end position="36"/>
    </location>
</feature>
<name>A0ABD2IZF7_HETSC</name>
<dbReference type="EMBL" id="JBICCN010000232">
    <property type="protein sequence ID" value="KAL3085259.1"/>
    <property type="molecule type" value="Genomic_DNA"/>
</dbReference>